<keyword evidence="2" id="KW-0812">Transmembrane</keyword>
<dbReference type="AlphaFoldDB" id="A0A8K0NCP9"/>
<feature type="region of interest" description="Disordered" evidence="1">
    <location>
        <begin position="1"/>
        <end position="43"/>
    </location>
</feature>
<feature type="region of interest" description="Disordered" evidence="1">
    <location>
        <begin position="387"/>
        <end position="415"/>
    </location>
</feature>
<feature type="region of interest" description="Disordered" evidence="1">
    <location>
        <begin position="328"/>
        <end position="366"/>
    </location>
</feature>
<dbReference type="Proteomes" id="UP000797356">
    <property type="component" value="Chromosome 14"/>
</dbReference>
<proteinExistence type="predicted"/>
<name>A0A8K0NCP9_COCNU</name>
<protein>
    <submittedName>
        <fullName evidence="3">Uncharacterized protein</fullName>
    </submittedName>
</protein>
<evidence type="ECO:0000313" key="4">
    <source>
        <dbReference type="Proteomes" id="UP000797356"/>
    </source>
</evidence>
<dbReference type="OrthoDB" id="676522at2759"/>
<dbReference type="PANTHER" id="PTHR34775">
    <property type="entry name" value="TRANSMEMBRANE PROTEIN"/>
    <property type="match status" value="1"/>
</dbReference>
<evidence type="ECO:0000256" key="2">
    <source>
        <dbReference type="SAM" id="Phobius"/>
    </source>
</evidence>
<keyword evidence="2" id="KW-0472">Membrane</keyword>
<dbReference type="EMBL" id="CM017885">
    <property type="protein sequence ID" value="KAG1368518.1"/>
    <property type="molecule type" value="Genomic_DNA"/>
</dbReference>
<feature type="compositionally biased region" description="Low complexity" evidence="1">
    <location>
        <begin position="7"/>
        <end position="35"/>
    </location>
</feature>
<organism evidence="3 4">
    <name type="scientific">Cocos nucifera</name>
    <name type="common">Coconut palm</name>
    <dbReference type="NCBI Taxonomy" id="13894"/>
    <lineage>
        <taxon>Eukaryota</taxon>
        <taxon>Viridiplantae</taxon>
        <taxon>Streptophyta</taxon>
        <taxon>Embryophyta</taxon>
        <taxon>Tracheophyta</taxon>
        <taxon>Spermatophyta</taxon>
        <taxon>Magnoliopsida</taxon>
        <taxon>Liliopsida</taxon>
        <taxon>Arecaceae</taxon>
        <taxon>Arecoideae</taxon>
        <taxon>Cocoseae</taxon>
        <taxon>Attaleinae</taxon>
        <taxon>Cocos</taxon>
    </lineage>
</organism>
<feature type="region of interest" description="Disordered" evidence="1">
    <location>
        <begin position="205"/>
        <end position="229"/>
    </location>
</feature>
<dbReference type="PANTHER" id="PTHR34775:SF4">
    <property type="entry name" value="TRANSMEMBRANE PROTEIN"/>
    <property type="match status" value="1"/>
</dbReference>
<keyword evidence="4" id="KW-1185">Reference proteome</keyword>
<evidence type="ECO:0000256" key="1">
    <source>
        <dbReference type="SAM" id="MobiDB-lite"/>
    </source>
</evidence>
<keyword evidence="2" id="KW-1133">Transmembrane helix</keyword>
<reference evidence="3" key="2">
    <citation type="submission" date="2019-07" db="EMBL/GenBank/DDBJ databases">
        <authorList>
            <person name="Yang Y."/>
            <person name="Bocs S."/>
            <person name="Baudouin L."/>
        </authorList>
    </citation>
    <scope>NUCLEOTIDE SEQUENCE</scope>
    <source>
        <tissue evidence="3">Spear leaf of Hainan Tall coconut</tissue>
    </source>
</reference>
<sequence length="415" mass="46425">MDARCISPNPSRPLNLNPKTPDSSSNSIRKSTNSNPFKASNPSGKEHFFESYSSFYLANLTTALVMDEGLENYEHFIGKTEMDLAFKKNMGEESNEGHEIERKFEVEDSGAVQDNDAEYETATMEVEQSEDLREYIMEFDEEKIETELQQYQKENNNAVEFEMVNNVEEHSTKDMEQGGNIQGIEDEKNIEVDLCRSHDLVTETETVGSEEDGSHFNSPSQTKPADFDNHPVVGNNYQISNSPNSTIYGSEYELSVRLALGVFLAAAVLAASLVFLHMKQKHAARVVTLEKLPPNKLISASISGSSDSYINRRRSYHQNSPVDVEMVGDSAHSELSTSLGNSSSFGRGRTKRDTEEENLSIERKLRRDSAASSSSISYGSFTTYEKLSAKKGSRDEEAMTPVRRSSRIRNQIISP</sequence>
<feature type="transmembrane region" description="Helical" evidence="2">
    <location>
        <begin position="254"/>
        <end position="276"/>
    </location>
</feature>
<accession>A0A8K0NCP9</accession>
<feature type="compositionally biased region" description="Low complexity" evidence="1">
    <location>
        <begin position="333"/>
        <end position="344"/>
    </location>
</feature>
<gene>
    <name evidence="3" type="ORF">COCNU_14G009860</name>
</gene>
<evidence type="ECO:0000313" key="3">
    <source>
        <dbReference type="EMBL" id="KAG1368518.1"/>
    </source>
</evidence>
<comment type="caution">
    <text evidence="3">The sequence shown here is derived from an EMBL/GenBank/DDBJ whole genome shotgun (WGS) entry which is preliminary data.</text>
</comment>
<reference evidence="3" key="1">
    <citation type="journal article" date="2017" name="Gigascience">
        <title>The genome draft of coconut (Cocos nucifera).</title>
        <authorList>
            <person name="Xiao Y."/>
            <person name="Xu P."/>
            <person name="Fan H."/>
            <person name="Baudouin L."/>
            <person name="Xia W."/>
            <person name="Bocs S."/>
            <person name="Xu J."/>
            <person name="Li Q."/>
            <person name="Guo A."/>
            <person name="Zhou L."/>
            <person name="Li J."/>
            <person name="Wu Y."/>
            <person name="Ma Z."/>
            <person name="Armero A."/>
            <person name="Issali A.E."/>
            <person name="Liu N."/>
            <person name="Peng M."/>
            <person name="Yang Y."/>
        </authorList>
    </citation>
    <scope>NUCLEOTIDE SEQUENCE</scope>
    <source>
        <tissue evidence="3">Spear leaf of Hainan Tall coconut</tissue>
    </source>
</reference>